<dbReference type="InterPro" id="IPR011993">
    <property type="entry name" value="PH-like_dom_sf"/>
</dbReference>
<dbReference type="WBParaSite" id="ACRNAN_scaffold1619.g23247.t1">
    <property type="protein sequence ID" value="ACRNAN_scaffold1619.g23247.t1"/>
    <property type="gene ID" value="ACRNAN_scaffold1619.g23247"/>
</dbReference>
<dbReference type="Gene3D" id="2.30.29.30">
    <property type="entry name" value="Pleckstrin-homology domain (PH domain)/Phosphotyrosine-binding domain (PTB)"/>
    <property type="match status" value="1"/>
</dbReference>
<protein>
    <submittedName>
        <fullName evidence="3 4">GRAM domain-containing protein</fullName>
    </submittedName>
</protein>
<evidence type="ECO:0000313" key="4">
    <source>
        <dbReference type="WBParaSite" id="ACRNAN_scaffold6237.g22347.t1"/>
    </source>
</evidence>
<dbReference type="SUPFAM" id="SSF50729">
    <property type="entry name" value="PH domain-like"/>
    <property type="match status" value="1"/>
</dbReference>
<dbReference type="AlphaFoldDB" id="A0A914E963"/>
<dbReference type="Pfam" id="PF02893">
    <property type="entry name" value="GRAM"/>
    <property type="match status" value="1"/>
</dbReference>
<name>A0A914E963_9BILA</name>
<evidence type="ECO:0000313" key="2">
    <source>
        <dbReference type="Proteomes" id="UP000887540"/>
    </source>
</evidence>
<reference evidence="3 4" key="1">
    <citation type="submission" date="2022-11" db="UniProtKB">
        <authorList>
            <consortium name="WormBaseParasite"/>
        </authorList>
    </citation>
    <scope>IDENTIFICATION</scope>
</reference>
<dbReference type="Proteomes" id="UP000887540">
    <property type="component" value="Unplaced"/>
</dbReference>
<proteinExistence type="predicted"/>
<evidence type="ECO:0000313" key="3">
    <source>
        <dbReference type="WBParaSite" id="ACRNAN_scaffold1619.g23247.t1"/>
    </source>
</evidence>
<keyword evidence="2" id="KW-1185">Reference proteome</keyword>
<feature type="domain" description="GRAM" evidence="1">
    <location>
        <begin position="30"/>
        <end position="111"/>
    </location>
</feature>
<dbReference type="InterPro" id="IPR004182">
    <property type="entry name" value="GRAM"/>
</dbReference>
<sequence length="139" mass="16383">MEKFDHINLEQGELIISHQNNVQRFQLFQDGIYIESRYFGDIYITNLKILFIDRNLRTEFSMPLNSINQIVYKRRYFSTNSIEIIASGSKDKIAWKLIFDEDGASKFKNELKKLPIHDKVSVQSPLISEIKEFSFDRGN</sequence>
<organism evidence="2 4">
    <name type="scientific">Acrobeloides nanus</name>
    <dbReference type="NCBI Taxonomy" id="290746"/>
    <lineage>
        <taxon>Eukaryota</taxon>
        <taxon>Metazoa</taxon>
        <taxon>Ecdysozoa</taxon>
        <taxon>Nematoda</taxon>
        <taxon>Chromadorea</taxon>
        <taxon>Rhabditida</taxon>
        <taxon>Tylenchina</taxon>
        <taxon>Cephalobomorpha</taxon>
        <taxon>Cephaloboidea</taxon>
        <taxon>Cephalobidae</taxon>
        <taxon>Acrobeloides</taxon>
    </lineage>
</organism>
<evidence type="ECO:0000259" key="1">
    <source>
        <dbReference type="Pfam" id="PF02893"/>
    </source>
</evidence>
<dbReference type="WBParaSite" id="ACRNAN_scaffold6237.g22347.t1">
    <property type="protein sequence ID" value="ACRNAN_scaffold6237.g22347.t1"/>
    <property type="gene ID" value="ACRNAN_scaffold6237.g22347"/>
</dbReference>
<accession>A0A914E963</accession>